<sequence length="148" mass="16143">MRDRPGSAVKRIVVILVLLLGMAGCGVKTFPVPPRRLPPPPAANLSAEVSGGTLTLSWQIQKAEDGKNAAAGFRVYRSKEPVSEPDCKTCPVTYEQVADLAVSDTDREKGRMIHTESLEKGYRYKYKVTVYGVGEIVGQDSESVNIVY</sequence>
<dbReference type="Proteomes" id="UP000288096">
    <property type="component" value="Unassembled WGS sequence"/>
</dbReference>
<proteinExistence type="predicted"/>
<protein>
    <recommendedName>
        <fullName evidence="3">Fibronectin type-III domain-containing protein</fullName>
    </recommendedName>
</protein>
<evidence type="ECO:0000313" key="2">
    <source>
        <dbReference type="Proteomes" id="UP000288096"/>
    </source>
</evidence>
<accession>A0A401FT92</accession>
<name>A0A401FT92_9BACT</name>
<dbReference type="AlphaFoldDB" id="A0A401FT92"/>
<evidence type="ECO:0008006" key="3">
    <source>
        <dbReference type="Google" id="ProtNLM"/>
    </source>
</evidence>
<keyword evidence="2" id="KW-1185">Reference proteome</keyword>
<reference evidence="2" key="1">
    <citation type="submission" date="2017-11" db="EMBL/GenBank/DDBJ databases">
        <authorList>
            <person name="Watanabe M."/>
            <person name="Kojima H."/>
        </authorList>
    </citation>
    <scope>NUCLEOTIDE SEQUENCE [LARGE SCALE GENOMIC DNA]</scope>
    <source>
        <strain evidence="2">Tokyo 01</strain>
    </source>
</reference>
<dbReference type="EMBL" id="BEXT01000001">
    <property type="protein sequence ID" value="GBC60173.1"/>
    <property type="molecule type" value="Genomic_DNA"/>
</dbReference>
<dbReference type="InterPro" id="IPR036116">
    <property type="entry name" value="FN3_sf"/>
</dbReference>
<dbReference type="Gene3D" id="2.60.40.10">
    <property type="entry name" value="Immunoglobulins"/>
    <property type="match status" value="1"/>
</dbReference>
<dbReference type="PROSITE" id="PS51257">
    <property type="entry name" value="PROKAR_LIPOPROTEIN"/>
    <property type="match status" value="1"/>
</dbReference>
<evidence type="ECO:0000313" key="1">
    <source>
        <dbReference type="EMBL" id="GBC60173.1"/>
    </source>
</evidence>
<organism evidence="1 2">
    <name type="scientific">Desulfonema ishimotonii</name>
    <dbReference type="NCBI Taxonomy" id="45657"/>
    <lineage>
        <taxon>Bacteria</taxon>
        <taxon>Pseudomonadati</taxon>
        <taxon>Thermodesulfobacteriota</taxon>
        <taxon>Desulfobacteria</taxon>
        <taxon>Desulfobacterales</taxon>
        <taxon>Desulfococcaceae</taxon>
        <taxon>Desulfonema</taxon>
    </lineage>
</organism>
<dbReference type="InterPro" id="IPR013783">
    <property type="entry name" value="Ig-like_fold"/>
</dbReference>
<gene>
    <name evidence="1" type="ORF">DENIS_1118</name>
</gene>
<reference evidence="2" key="2">
    <citation type="submission" date="2019-01" db="EMBL/GenBank/DDBJ databases">
        <title>Genome sequence of Desulfonema ishimotonii strain Tokyo 01.</title>
        <authorList>
            <person name="Fukui M."/>
        </authorList>
    </citation>
    <scope>NUCLEOTIDE SEQUENCE [LARGE SCALE GENOMIC DNA]</scope>
    <source>
        <strain evidence="2">Tokyo 01</strain>
    </source>
</reference>
<comment type="caution">
    <text evidence="1">The sequence shown here is derived from an EMBL/GenBank/DDBJ whole genome shotgun (WGS) entry which is preliminary data.</text>
</comment>
<dbReference type="SUPFAM" id="SSF49265">
    <property type="entry name" value="Fibronectin type III"/>
    <property type="match status" value="1"/>
</dbReference>